<dbReference type="AlphaFoldDB" id="A0A1V4BY30"/>
<protein>
    <submittedName>
        <fullName evidence="1">Uncharacterized protein</fullName>
    </submittedName>
</protein>
<evidence type="ECO:0000313" key="2">
    <source>
        <dbReference type="Proteomes" id="UP000189835"/>
    </source>
</evidence>
<reference evidence="1 2" key="1">
    <citation type="submission" date="2017-02" db="EMBL/GenBank/DDBJ databases">
        <title>Genome sequence of Microcystis aeruginosa KW.</title>
        <authorList>
            <person name="Oh H.-M."/>
            <person name="Ahn C.-Y."/>
            <person name="Jeong H."/>
            <person name="Srivastava A."/>
            <person name="Lee H.-G."/>
            <person name="Kang S.-R."/>
        </authorList>
    </citation>
    <scope>NUCLEOTIDE SEQUENCE [LARGE SCALE GENOMIC DNA]</scope>
    <source>
        <strain evidence="1 2">KW</strain>
    </source>
</reference>
<comment type="caution">
    <text evidence="1">The sequence shown here is derived from an EMBL/GenBank/DDBJ whole genome shotgun (WGS) entry which is preliminary data.</text>
</comment>
<accession>A0A1V4BY30</accession>
<sequence length="62" mass="6972">MLLLIILGRGGLNEHNKGLLRQFLPKKTNFKILKPKEVERAVNLINNRGGSITAEARASKYK</sequence>
<dbReference type="Proteomes" id="UP000189835">
    <property type="component" value="Unassembled WGS sequence"/>
</dbReference>
<evidence type="ECO:0000313" key="1">
    <source>
        <dbReference type="EMBL" id="OPF19534.1"/>
    </source>
</evidence>
<dbReference type="EMBL" id="MVGR01000003">
    <property type="protein sequence ID" value="OPF19534.1"/>
    <property type="molecule type" value="Genomic_DNA"/>
</dbReference>
<organism evidence="1 2">
    <name type="scientific">Microcystis aeruginosa KW</name>
    <dbReference type="NCBI Taxonomy" id="1960155"/>
    <lineage>
        <taxon>Bacteria</taxon>
        <taxon>Bacillati</taxon>
        <taxon>Cyanobacteriota</taxon>
        <taxon>Cyanophyceae</taxon>
        <taxon>Oscillatoriophycideae</taxon>
        <taxon>Chroococcales</taxon>
        <taxon>Microcystaceae</taxon>
        <taxon>Microcystis</taxon>
    </lineage>
</organism>
<gene>
    <name evidence="1" type="ORF">B1L04_09635</name>
</gene>
<proteinExistence type="predicted"/>
<name>A0A1V4BY30_MICAE</name>